<organism evidence="6 7">
    <name type="scientific">Acinetobacter bohemicus</name>
    <dbReference type="NCBI Taxonomy" id="1435036"/>
    <lineage>
        <taxon>Bacteria</taxon>
        <taxon>Pseudomonadati</taxon>
        <taxon>Pseudomonadota</taxon>
        <taxon>Gammaproteobacteria</taxon>
        <taxon>Moraxellales</taxon>
        <taxon>Moraxellaceae</taxon>
        <taxon>Acinetobacter</taxon>
    </lineage>
</organism>
<feature type="domain" description="Bacterial type II secretion system protein E" evidence="5">
    <location>
        <begin position="402"/>
        <end position="416"/>
    </location>
</feature>
<evidence type="ECO:0000256" key="2">
    <source>
        <dbReference type="ARBA" id="ARBA00006611"/>
    </source>
</evidence>
<dbReference type="AlphaFoldDB" id="A0A1I6SHN0"/>
<dbReference type="PROSITE" id="PS00662">
    <property type="entry name" value="T2SP_E"/>
    <property type="match status" value="1"/>
</dbReference>
<dbReference type="FunFam" id="3.40.50.300:FF:000398">
    <property type="entry name" value="Type IV pilus assembly ATPase PilB"/>
    <property type="match status" value="1"/>
</dbReference>
<evidence type="ECO:0000256" key="1">
    <source>
        <dbReference type="ARBA" id="ARBA00004496"/>
    </source>
</evidence>
<dbReference type="Proteomes" id="UP000182827">
    <property type="component" value="Unassembled WGS sequence"/>
</dbReference>
<dbReference type="GO" id="GO:0005524">
    <property type="term" value="F:ATP binding"/>
    <property type="evidence" value="ECO:0007669"/>
    <property type="project" value="UniProtKB-KW"/>
</dbReference>
<dbReference type="Gene3D" id="3.30.450.90">
    <property type="match status" value="1"/>
</dbReference>
<comment type="subcellular location">
    <subcellularLocation>
        <location evidence="1">Cytoplasm</location>
    </subcellularLocation>
</comment>
<evidence type="ECO:0000256" key="3">
    <source>
        <dbReference type="ARBA" id="ARBA00022741"/>
    </source>
</evidence>
<evidence type="ECO:0000259" key="5">
    <source>
        <dbReference type="PROSITE" id="PS00662"/>
    </source>
</evidence>
<comment type="similarity">
    <text evidence="2">Belongs to the GSP E family.</text>
</comment>
<evidence type="ECO:0000313" key="7">
    <source>
        <dbReference type="Proteomes" id="UP000182827"/>
    </source>
</evidence>
<dbReference type="Pfam" id="PF05157">
    <property type="entry name" value="MshEN"/>
    <property type="match status" value="1"/>
</dbReference>
<dbReference type="GO" id="GO:0005886">
    <property type="term" value="C:plasma membrane"/>
    <property type="evidence" value="ECO:0007669"/>
    <property type="project" value="TreeGrafter"/>
</dbReference>
<dbReference type="RefSeq" id="WP_074945372.1">
    <property type="nucleotide sequence ID" value="NZ_FOZU01000007.1"/>
</dbReference>
<dbReference type="CDD" id="cd01129">
    <property type="entry name" value="PulE-GspE-like"/>
    <property type="match status" value="1"/>
</dbReference>
<protein>
    <submittedName>
        <fullName evidence="6">General secretion pathway protein E</fullName>
    </submittedName>
</protein>
<dbReference type="InterPro" id="IPR027417">
    <property type="entry name" value="P-loop_NTPase"/>
</dbReference>
<dbReference type="SUPFAM" id="SSF160246">
    <property type="entry name" value="EspE N-terminal domain-like"/>
    <property type="match status" value="1"/>
</dbReference>
<dbReference type="InterPro" id="IPR001482">
    <property type="entry name" value="T2SS/T4SS_dom"/>
</dbReference>
<dbReference type="InterPro" id="IPR037257">
    <property type="entry name" value="T2SS_E_N_sf"/>
</dbReference>
<proteinExistence type="inferred from homology"/>
<dbReference type="Pfam" id="PF00437">
    <property type="entry name" value="T2SSE"/>
    <property type="match status" value="1"/>
</dbReference>
<dbReference type="PANTHER" id="PTHR30258:SF13">
    <property type="entry name" value="SECRETION PATHWAY ATPASE-RELATED"/>
    <property type="match status" value="1"/>
</dbReference>
<evidence type="ECO:0000313" key="6">
    <source>
        <dbReference type="EMBL" id="SFS76475.1"/>
    </source>
</evidence>
<keyword evidence="3" id="KW-0547">Nucleotide-binding</keyword>
<dbReference type="GO" id="GO:0016887">
    <property type="term" value="F:ATP hydrolysis activity"/>
    <property type="evidence" value="ECO:0007669"/>
    <property type="project" value="TreeGrafter"/>
</dbReference>
<dbReference type="SUPFAM" id="SSF52540">
    <property type="entry name" value="P-loop containing nucleoside triphosphate hydrolases"/>
    <property type="match status" value="1"/>
</dbReference>
<reference evidence="7" key="1">
    <citation type="submission" date="2016-10" db="EMBL/GenBank/DDBJ databases">
        <authorList>
            <person name="Varghese N."/>
            <person name="Submissions S."/>
        </authorList>
    </citation>
    <scope>NUCLEOTIDE SEQUENCE [LARGE SCALE GENOMIC DNA]</scope>
    <source>
        <strain evidence="7">ANC 5076</strain>
    </source>
</reference>
<dbReference type="SMART" id="SM00382">
    <property type="entry name" value="AAA"/>
    <property type="match status" value="1"/>
</dbReference>
<keyword evidence="7" id="KW-1185">Reference proteome</keyword>
<gene>
    <name evidence="6" type="ORF">SAMN05444586_1007121</name>
</gene>
<dbReference type="EMBL" id="FOZU01000007">
    <property type="protein sequence ID" value="SFS76475.1"/>
    <property type="molecule type" value="Genomic_DNA"/>
</dbReference>
<dbReference type="InterPro" id="IPR003593">
    <property type="entry name" value="AAA+_ATPase"/>
</dbReference>
<dbReference type="InterPro" id="IPR007831">
    <property type="entry name" value="T2SS_GspE_N"/>
</dbReference>
<evidence type="ECO:0000256" key="4">
    <source>
        <dbReference type="ARBA" id="ARBA00022840"/>
    </source>
</evidence>
<sequence length="585" mass="66431">MNFNFEMDTSWCLEQLQKDERITERNKLLIQTTHRQREQLKWHPLQWIANFDLVDQSHPQSTLTLNRLCQWIAEKANIPFYIIDPLKADVQALTNVMSQEFAMRNKILAVEIQADKVLIATDQPYKTEWVANLEHSLLPKKIQRVLLSPDQLQRYLVEYYQVSRAVNSSQKASAYERDHKGVEALLQLGDTQNPDANDQHIVKLVDWVLQFAFEQGASDIHLEPRKDAGKVRFRIDGVLHTIYKMPANTLTAVISRIKILGRMNVAEKRKPQDGRLKTRTPKGQETELRLSTLPTAFGEKMVMRIFDPEVLVRSFQQLGFEGDLLSDWQALTSHSHGIILVTGPTGSGKTTTLYSSLKQLATEQVNVCTIEDPIEMLEPSFNQMQVNQGIDLGFADGVRALMRQDPDIIMVGEIRDHDTANMAIQAALTGHLVLSTLHTNDAPSSLTRLHDLGIQPFLTAATILGVLAQRLVRKLCPHCKQETFINEQEWKHLTFDYEIEMPNFVFHAVGCEACRHTGYKGRIGIYEFMPLSLESKQLIGANANLNQLRHQAKKEGIEPLRIAGARKVLAGMTTLEEVLRVVPLN</sequence>
<dbReference type="Gene3D" id="3.40.50.300">
    <property type="entry name" value="P-loop containing nucleotide triphosphate hydrolases"/>
    <property type="match status" value="1"/>
</dbReference>
<name>A0A1I6SHN0_9GAMM</name>
<keyword evidence="4" id="KW-0067">ATP-binding</keyword>
<dbReference type="GO" id="GO:0005737">
    <property type="term" value="C:cytoplasm"/>
    <property type="evidence" value="ECO:0007669"/>
    <property type="project" value="UniProtKB-SubCell"/>
</dbReference>
<accession>A0A1I6SHN0</accession>
<dbReference type="PANTHER" id="PTHR30258">
    <property type="entry name" value="TYPE II SECRETION SYSTEM PROTEIN GSPE-RELATED"/>
    <property type="match status" value="1"/>
</dbReference>